<proteinExistence type="predicted"/>
<feature type="transmembrane region" description="Helical" evidence="1">
    <location>
        <begin position="110"/>
        <end position="131"/>
    </location>
</feature>
<dbReference type="RefSeq" id="WP_104122797.1">
    <property type="nucleotide sequence ID" value="NZ_PRKW01000008.1"/>
</dbReference>
<keyword evidence="3" id="KW-1185">Reference proteome</keyword>
<evidence type="ECO:0008006" key="4">
    <source>
        <dbReference type="Google" id="ProtNLM"/>
    </source>
</evidence>
<keyword evidence="1" id="KW-0812">Transmembrane</keyword>
<evidence type="ECO:0000256" key="1">
    <source>
        <dbReference type="SAM" id="Phobius"/>
    </source>
</evidence>
<accession>A0A2S5ITH6</accession>
<feature type="transmembrane region" description="Helical" evidence="1">
    <location>
        <begin position="43"/>
        <end position="66"/>
    </location>
</feature>
<dbReference type="Proteomes" id="UP000239297">
    <property type="component" value="Unassembled WGS sequence"/>
</dbReference>
<evidence type="ECO:0000313" key="2">
    <source>
        <dbReference type="EMBL" id="PPB47861.1"/>
    </source>
</evidence>
<protein>
    <recommendedName>
        <fullName evidence="4">DUF2975 domain-containing protein</fullName>
    </recommendedName>
</protein>
<reference evidence="2 3" key="1">
    <citation type="journal article" date="2014" name="Int. J. Syst. Evol. Microbiol.">
        <title>Arthrobacter pityocampae sp. nov., isolated from Thaumetopoea pityocampa (Lep., Thaumetopoeidae).</title>
        <authorList>
            <person name="Ince I.A."/>
            <person name="Demirbag Z."/>
            <person name="Kati H."/>
        </authorList>
    </citation>
    <scope>NUCLEOTIDE SEQUENCE [LARGE SCALE GENOMIC DNA]</scope>
    <source>
        <strain evidence="2 3">Tp2</strain>
    </source>
</reference>
<evidence type="ECO:0000313" key="3">
    <source>
        <dbReference type="Proteomes" id="UP000239297"/>
    </source>
</evidence>
<dbReference type="OrthoDB" id="4955244at2"/>
<keyword evidence="1" id="KW-1133">Transmembrane helix</keyword>
<dbReference type="EMBL" id="PRKW01000008">
    <property type="protein sequence ID" value="PPB47861.1"/>
    <property type="molecule type" value="Genomic_DNA"/>
</dbReference>
<sequence>MVDVTRAALVLLFLGTILGQVVVVRVAQSMAEAYPEFVDLQVPLVSAAISFGVCMEVVLVLGGVLLGSARDGCILEPIPLRLTGIMAGTLAVATAIVMVTLFVIPGPPALGLLLIGGALVGLISTLVLLALRSRLHRTALEPSSAFSEARRNR</sequence>
<organism evidence="2 3">
    <name type="scientific">Arthrobacter pityocampae</name>
    <dbReference type="NCBI Taxonomy" id="547334"/>
    <lineage>
        <taxon>Bacteria</taxon>
        <taxon>Bacillati</taxon>
        <taxon>Actinomycetota</taxon>
        <taxon>Actinomycetes</taxon>
        <taxon>Micrococcales</taxon>
        <taxon>Micrococcaceae</taxon>
        <taxon>Arthrobacter</taxon>
    </lineage>
</organism>
<dbReference type="AlphaFoldDB" id="A0A2S5ITH6"/>
<name>A0A2S5ITH6_9MICC</name>
<feature type="transmembrane region" description="Helical" evidence="1">
    <location>
        <begin position="78"/>
        <end position="104"/>
    </location>
</feature>
<gene>
    <name evidence="2" type="ORF">C4K88_16655</name>
</gene>
<keyword evidence="1" id="KW-0472">Membrane</keyword>
<comment type="caution">
    <text evidence="2">The sequence shown here is derived from an EMBL/GenBank/DDBJ whole genome shotgun (WGS) entry which is preliminary data.</text>
</comment>